<evidence type="ECO:0000313" key="2">
    <source>
        <dbReference type="EMBL" id="BBG26083.1"/>
    </source>
</evidence>
<reference evidence="3" key="1">
    <citation type="submission" date="2018-09" db="EMBL/GenBank/DDBJ databases">
        <title>Complete Genome Sequencing of Sulfolobus sp. JCM 16834.</title>
        <authorList>
            <person name="Kato S."/>
            <person name="Itoh T."/>
            <person name="Ohkuma M."/>
        </authorList>
    </citation>
    <scope>NUCLEOTIDE SEQUENCE [LARGE SCALE GENOMIC DNA]</scope>
    <source>
        <strain evidence="3">IC-007</strain>
    </source>
</reference>
<feature type="transmembrane region" description="Helical" evidence="1">
    <location>
        <begin position="7"/>
        <end position="30"/>
    </location>
</feature>
<feature type="transmembrane region" description="Helical" evidence="1">
    <location>
        <begin position="130"/>
        <end position="152"/>
    </location>
</feature>
<feature type="transmembrane region" description="Helical" evidence="1">
    <location>
        <begin position="103"/>
        <end position="123"/>
    </location>
</feature>
<sequence length="305" mass="33552">MKTVDPWGVHVPFLLLGSAYFVAGGVSLIVDPGFHGHFMLLGAYTVYAGMLLRLFFPAKKYVFFQSLTLALLLLYPFPWLAFLSLSAVEVWGLMDVRSYGGRFPVNLLVLSSPFLSAVSWLLFTGSDFPILVVPLLSYLLGVNEGIFSATLGLKPKFGVLQLPILALVLLYPLSRAFLPVIVAVYFVWLAHGTKRVVRNLSALSVLSSSLVTALSSYFLGEEIHAFALGLMIPFFYSCITYSTSRHNYGKVYVPVTLSTLSYFTRFVDLGFSAILLAVSALVFLYLVRGNLNATTVKNGVSRRTA</sequence>
<dbReference type="EMBL" id="AP018930">
    <property type="protein sequence ID" value="BBG26083.1"/>
    <property type="molecule type" value="Genomic_DNA"/>
</dbReference>
<keyword evidence="1" id="KW-1133">Transmembrane helix</keyword>
<gene>
    <name evidence="2" type="ORF">IC007_0588</name>
</gene>
<accession>A0A510E0Q5</accession>
<dbReference type="GeneID" id="41717032"/>
<organism evidence="2 3">
    <name type="scientific">Sulfuracidifex tepidarius</name>
    <dbReference type="NCBI Taxonomy" id="1294262"/>
    <lineage>
        <taxon>Archaea</taxon>
        <taxon>Thermoproteota</taxon>
        <taxon>Thermoprotei</taxon>
        <taxon>Sulfolobales</taxon>
        <taxon>Sulfolobaceae</taxon>
        <taxon>Sulfuracidifex</taxon>
    </lineage>
</organism>
<proteinExistence type="predicted"/>
<evidence type="ECO:0000256" key="1">
    <source>
        <dbReference type="SAM" id="Phobius"/>
    </source>
</evidence>
<keyword evidence="1" id="KW-0472">Membrane</keyword>
<evidence type="ECO:0000313" key="3">
    <source>
        <dbReference type="Proteomes" id="UP000325030"/>
    </source>
</evidence>
<feature type="transmembrane region" description="Helical" evidence="1">
    <location>
        <begin position="225"/>
        <end position="244"/>
    </location>
</feature>
<keyword evidence="1" id="KW-0812">Transmembrane</keyword>
<feature type="transmembrane region" description="Helical" evidence="1">
    <location>
        <begin position="200"/>
        <end position="219"/>
    </location>
</feature>
<feature type="transmembrane region" description="Helical" evidence="1">
    <location>
        <begin position="164"/>
        <end position="188"/>
    </location>
</feature>
<dbReference type="Proteomes" id="UP000325030">
    <property type="component" value="Chromosome"/>
</dbReference>
<name>A0A510E0Q5_9CREN</name>
<feature type="transmembrane region" description="Helical" evidence="1">
    <location>
        <begin position="36"/>
        <end position="56"/>
    </location>
</feature>
<feature type="transmembrane region" description="Helical" evidence="1">
    <location>
        <begin position="265"/>
        <end position="287"/>
    </location>
</feature>
<feature type="transmembrane region" description="Helical" evidence="1">
    <location>
        <begin position="63"/>
        <end position="83"/>
    </location>
</feature>
<dbReference type="AlphaFoldDB" id="A0A510E0Q5"/>
<dbReference type="RefSeq" id="WP_149564700.1">
    <property type="nucleotide sequence ID" value="NZ_AP018930.1"/>
</dbReference>
<protein>
    <submittedName>
        <fullName evidence="2">Uncharacterized protein</fullName>
    </submittedName>
</protein>